<evidence type="ECO:0000313" key="7">
    <source>
        <dbReference type="EMBL" id="TMJ08442.1"/>
    </source>
</evidence>
<dbReference type="InterPro" id="IPR020602">
    <property type="entry name" value="GTP_CycHdrlase_I_dom"/>
</dbReference>
<dbReference type="InterPro" id="IPR018234">
    <property type="entry name" value="GTP_CycHdrlase_I_CS"/>
</dbReference>
<evidence type="ECO:0000256" key="5">
    <source>
        <dbReference type="HAMAP-Rule" id="MF_00223"/>
    </source>
</evidence>
<name>A0A537LKE0_9BACT</name>
<dbReference type="Proteomes" id="UP000315217">
    <property type="component" value="Unassembled WGS sequence"/>
</dbReference>
<dbReference type="GO" id="GO:0005525">
    <property type="term" value="F:GTP binding"/>
    <property type="evidence" value="ECO:0007669"/>
    <property type="project" value="UniProtKB-KW"/>
</dbReference>
<dbReference type="InterPro" id="IPR043133">
    <property type="entry name" value="GTP-CH-I_C/QueF"/>
</dbReference>
<dbReference type="PROSITE" id="PS00859">
    <property type="entry name" value="GTP_CYCLOHYDROL_1_1"/>
    <property type="match status" value="1"/>
</dbReference>
<dbReference type="GO" id="GO:0005737">
    <property type="term" value="C:cytoplasm"/>
    <property type="evidence" value="ECO:0007669"/>
    <property type="project" value="TreeGrafter"/>
</dbReference>
<evidence type="ECO:0000256" key="4">
    <source>
        <dbReference type="ARBA" id="ARBA00022801"/>
    </source>
</evidence>
<dbReference type="GO" id="GO:0046654">
    <property type="term" value="P:tetrahydrofolate biosynthetic process"/>
    <property type="evidence" value="ECO:0007669"/>
    <property type="project" value="UniProtKB-UniRule"/>
</dbReference>
<comment type="similarity">
    <text evidence="5">Belongs to the GTP cyclohydrolase I family.</text>
</comment>
<evidence type="ECO:0000313" key="8">
    <source>
        <dbReference type="EMBL" id="TMJ09110.1"/>
    </source>
</evidence>
<dbReference type="GO" id="GO:0008270">
    <property type="term" value="F:zinc ion binding"/>
    <property type="evidence" value="ECO:0007669"/>
    <property type="project" value="UniProtKB-UniRule"/>
</dbReference>
<feature type="binding site" evidence="5">
    <location>
        <position position="148"/>
    </location>
    <ligand>
        <name>Zn(2+)</name>
        <dbReference type="ChEBI" id="CHEBI:29105"/>
    </ligand>
</feature>
<dbReference type="GO" id="GO:0003934">
    <property type="term" value="F:GTP cyclohydrolase I activity"/>
    <property type="evidence" value="ECO:0007669"/>
    <property type="project" value="UniProtKB-UniRule"/>
</dbReference>
<dbReference type="NCBIfam" id="NF006826">
    <property type="entry name" value="PRK09347.1-3"/>
    <property type="match status" value="1"/>
</dbReference>
<comment type="pathway">
    <text evidence="2 5">Cofactor biosynthesis; 7,8-dihydroneopterin triphosphate biosynthesis; 7,8-dihydroneopterin triphosphate from GTP: step 1/1.</text>
</comment>
<dbReference type="GO" id="GO:0006729">
    <property type="term" value="P:tetrahydrobiopterin biosynthetic process"/>
    <property type="evidence" value="ECO:0007669"/>
    <property type="project" value="TreeGrafter"/>
</dbReference>
<dbReference type="Gene3D" id="1.10.286.10">
    <property type="match status" value="1"/>
</dbReference>
<comment type="catalytic activity">
    <reaction evidence="1 5">
        <text>GTP + H2O = 7,8-dihydroneopterin 3'-triphosphate + formate + H(+)</text>
        <dbReference type="Rhea" id="RHEA:17473"/>
        <dbReference type="ChEBI" id="CHEBI:15377"/>
        <dbReference type="ChEBI" id="CHEBI:15378"/>
        <dbReference type="ChEBI" id="CHEBI:15740"/>
        <dbReference type="ChEBI" id="CHEBI:37565"/>
        <dbReference type="ChEBI" id="CHEBI:58462"/>
        <dbReference type="EC" id="3.5.4.16"/>
    </reaction>
</comment>
<feature type="binding site" evidence="5">
    <location>
        <position position="76"/>
    </location>
    <ligand>
        <name>Zn(2+)</name>
        <dbReference type="ChEBI" id="CHEBI:29105"/>
    </ligand>
</feature>
<comment type="subunit">
    <text evidence="5">Homopolymer.</text>
</comment>
<keyword evidence="5" id="KW-0342">GTP-binding</keyword>
<evidence type="ECO:0000256" key="1">
    <source>
        <dbReference type="ARBA" id="ARBA00001052"/>
    </source>
</evidence>
<dbReference type="PROSITE" id="PS00860">
    <property type="entry name" value="GTP_CYCLOHYDROL_1_2"/>
    <property type="match status" value="1"/>
</dbReference>
<dbReference type="EC" id="3.5.4.16" evidence="5"/>
<dbReference type="EMBL" id="VBAI01000168">
    <property type="protein sequence ID" value="TMJ09110.1"/>
    <property type="molecule type" value="Genomic_DNA"/>
</dbReference>
<protein>
    <recommendedName>
        <fullName evidence="5">GTP cyclohydrolase 1</fullName>
        <ecNumber evidence="5">3.5.4.16</ecNumber>
    </recommendedName>
    <alternativeName>
        <fullName evidence="5">GTP cyclohydrolase I</fullName>
        <shortName evidence="5">GTP-CH-I</shortName>
    </alternativeName>
</protein>
<dbReference type="SUPFAM" id="SSF55620">
    <property type="entry name" value="Tetrahydrobiopterin biosynthesis enzymes-like"/>
    <property type="match status" value="1"/>
</dbReference>
<dbReference type="GO" id="GO:0006730">
    <property type="term" value="P:one-carbon metabolic process"/>
    <property type="evidence" value="ECO:0007669"/>
    <property type="project" value="UniProtKB-UniRule"/>
</dbReference>
<feature type="binding site" evidence="5">
    <location>
        <position position="79"/>
    </location>
    <ligand>
        <name>Zn(2+)</name>
        <dbReference type="ChEBI" id="CHEBI:29105"/>
    </ligand>
</feature>
<dbReference type="InterPro" id="IPR043134">
    <property type="entry name" value="GTP-CH-I_N"/>
</dbReference>
<evidence type="ECO:0000313" key="10">
    <source>
        <dbReference type="Proteomes" id="UP000318661"/>
    </source>
</evidence>
<dbReference type="AlphaFoldDB" id="A0A537LKE0"/>
<dbReference type="NCBIfam" id="TIGR00063">
    <property type="entry name" value="folE"/>
    <property type="match status" value="1"/>
</dbReference>
<dbReference type="Gene3D" id="3.30.1130.10">
    <property type="match status" value="1"/>
</dbReference>
<dbReference type="Proteomes" id="UP000318661">
    <property type="component" value="Unassembled WGS sequence"/>
</dbReference>
<dbReference type="PANTHER" id="PTHR11109">
    <property type="entry name" value="GTP CYCLOHYDROLASE I"/>
    <property type="match status" value="1"/>
</dbReference>
<keyword evidence="5" id="KW-0547">Nucleotide-binding</keyword>
<sequence>MDKAVIERAVQQIIEAIGEDPKREGLIGTPRRIADMYEEIFAGLKEDPRELLEVGFDDEDHHELVIVKDIPFYSMCEHHFLPFHGVAHVGYIPQGRILGVSKVARLVEMLARRPQVQERLTSQVADFLCQGGLGAAGSAVVIEAEHLCTTMRGVKKPGSKVVTSATRGIFREDARTRAEFFSIIEGKRS</sequence>
<dbReference type="EMBL" id="VBAJ01000099">
    <property type="protein sequence ID" value="TMJ08442.1"/>
    <property type="molecule type" value="Genomic_DNA"/>
</dbReference>
<reference evidence="9 10" key="1">
    <citation type="journal article" date="2019" name="Nat. Microbiol.">
        <title>Mediterranean grassland soil C-N compound turnover is dependent on rainfall and depth, and is mediated by genomically divergent microorganisms.</title>
        <authorList>
            <person name="Diamond S."/>
            <person name="Andeer P.F."/>
            <person name="Li Z."/>
            <person name="Crits-Christoph A."/>
            <person name="Burstein D."/>
            <person name="Anantharaman K."/>
            <person name="Lane K.R."/>
            <person name="Thomas B.C."/>
            <person name="Pan C."/>
            <person name="Northen T.R."/>
            <person name="Banfield J.F."/>
        </authorList>
    </citation>
    <scope>NUCLEOTIDE SEQUENCE [LARGE SCALE GENOMIC DNA]</scope>
    <source>
        <strain evidence="8">NP_1</strain>
        <strain evidence="7">NP_2</strain>
    </source>
</reference>
<accession>A0A537LKE0</accession>
<comment type="caution">
    <text evidence="7">The sequence shown here is derived from an EMBL/GenBank/DDBJ whole genome shotgun (WGS) entry which is preliminary data.</text>
</comment>
<gene>
    <name evidence="5 7" type="primary">folE</name>
    <name evidence="8" type="ORF">E6G98_10710</name>
    <name evidence="7" type="ORF">E6G99_04410</name>
</gene>
<dbReference type="InterPro" id="IPR001474">
    <property type="entry name" value="GTP_CycHdrlase_I"/>
</dbReference>
<evidence type="ECO:0000259" key="6">
    <source>
        <dbReference type="Pfam" id="PF01227"/>
    </source>
</evidence>
<feature type="domain" description="GTP cyclohydrolase I" evidence="6">
    <location>
        <begin position="6"/>
        <end position="184"/>
    </location>
</feature>
<evidence type="ECO:0000313" key="9">
    <source>
        <dbReference type="Proteomes" id="UP000315217"/>
    </source>
</evidence>
<keyword evidence="5" id="KW-0862">Zinc</keyword>
<dbReference type="UniPathway" id="UPA00848">
    <property type="reaction ID" value="UER00151"/>
</dbReference>
<evidence type="ECO:0000256" key="3">
    <source>
        <dbReference type="ARBA" id="ARBA00022563"/>
    </source>
</evidence>
<keyword evidence="3 5" id="KW-0554">One-carbon metabolism</keyword>
<keyword evidence="5" id="KW-0479">Metal-binding</keyword>
<dbReference type="HAMAP" id="MF_00223">
    <property type="entry name" value="FolE"/>
    <property type="match status" value="1"/>
</dbReference>
<dbReference type="FunFam" id="3.30.1130.10:FF:000001">
    <property type="entry name" value="GTP cyclohydrolase 1"/>
    <property type="match status" value="1"/>
</dbReference>
<keyword evidence="4 5" id="KW-0378">Hydrolase</keyword>
<dbReference type="Pfam" id="PF01227">
    <property type="entry name" value="GTP_cyclohydroI"/>
    <property type="match status" value="1"/>
</dbReference>
<organism evidence="7 10">
    <name type="scientific">Candidatus Segetimicrobium genomatis</name>
    <dbReference type="NCBI Taxonomy" id="2569760"/>
    <lineage>
        <taxon>Bacteria</taxon>
        <taxon>Bacillati</taxon>
        <taxon>Candidatus Sysuimicrobiota</taxon>
        <taxon>Candidatus Sysuimicrobiia</taxon>
        <taxon>Candidatus Sysuimicrobiales</taxon>
        <taxon>Candidatus Segetimicrobiaceae</taxon>
        <taxon>Candidatus Segetimicrobium</taxon>
    </lineage>
</organism>
<evidence type="ECO:0000256" key="2">
    <source>
        <dbReference type="ARBA" id="ARBA00005080"/>
    </source>
</evidence>
<dbReference type="PANTHER" id="PTHR11109:SF7">
    <property type="entry name" value="GTP CYCLOHYDROLASE 1"/>
    <property type="match status" value="1"/>
</dbReference>
<dbReference type="NCBIfam" id="NF006825">
    <property type="entry name" value="PRK09347.1-2"/>
    <property type="match status" value="1"/>
</dbReference>
<dbReference type="FunFam" id="1.10.286.10:FF:000001">
    <property type="entry name" value="GTP cyclohydrolase 1"/>
    <property type="match status" value="1"/>
</dbReference>
<proteinExistence type="inferred from homology"/>